<dbReference type="Gramene" id="evm.model.09.1575">
    <property type="protein sequence ID" value="cds.evm.model.09.1575"/>
    <property type="gene ID" value="evm.TU.09.1575"/>
</dbReference>
<evidence type="ECO:0000313" key="4">
    <source>
        <dbReference type="Proteomes" id="UP000596661"/>
    </source>
</evidence>
<feature type="region of interest" description="Disordered" evidence="2">
    <location>
        <begin position="549"/>
        <end position="591"/>
    </location>
</feature>
<feature type="compositionally biased region" description="Basic and acidic residues" evidence="2">
    <location>
        <begin position="468"/>
        <end position="480"/>
    </location>
</feature>
<name>A0A803QEW0_CANSA</name>
<feature type="coiled-coil region" evidence="1">
    <location>
        <begin position="91"/>
        <end position="118"/>
    </location>
</feature>
<reference evidence="3" key="1">
    <citation type="submission" date="2018-11" db="EMBL/GenBank/DDBJ databases">
        <authorList>
            <person name="Grassa J C."/>
        </authorList>
    </citation>
    <scope>NUCLEOTIDE SEQUENCE [LARGE SCALE GENOMIC DNA]</scope>
</reference>
<sequence>MANVTQDENLTLTQIEETTKELSLHLKKSIQNVDLKFQQLNHSIHHHLHHSIVSEFLTLKKDQMLHQQEFDKMESLKFKILKDLSLNRSMFFLVKREMQRLKKEEENLNQKLIQTLGNEDFRVVESRDGDLEGVKKREDDAVSFDEELKNSCLINCLKEEEEDVQTSVEIVKNDAISRSFSMKFKLIKYYYQQPMFNWIRDGKDERFEEEVSVCSKEIKVRNKYELEFKIHEFLEARREAMKKARVEGKFSYIEWADHAMSSNRFTEIIISIQEKVEEISRRLCVQICELMFASAENLKQFRQWHNFKQIFMLLMILQEPGETVYLGRMASVLEAAQHILMRTKQYKFCEESEGLSSEIGGIFDLFLREVLCFESILTYPIFSPVFDDNTMLVNVEKILDECLKQEFGYNGRKDGGSLVTSMIILVNREIERLMKAKEKLNKRLSALTSNCTEDGSSSHIQSQGSTRVRADVKEEEKDLGSLDGSSSNTDSQVVRLQELTSERVDVTEEEKDSSELEFSSSNTDSQVLQVQETTGEGAGVAEEEKDLSALEFSSSSKDSQVVQVQESTSERADVKDDGNTSSENSQAAQPEELIIERANSFKDEHKVLKKEKDHDVCPKIIKSKRYSSSLSRKLKLIKHYYLARNTKFNWLRNGKDDKFEIESATDSEEFRVRNMSEMEKKIAVLIEERQKAIEYAQKEGKRSYLKWFELHSRTNHKRVNKITLRKCQWIYQNAIYLHDKLIHQMCELIFTFEICGQVRKWNDLKHILLLLLLLQEQDETGFFCHFVILATERAQTLVEIKMQQHGICSVELEGMSSRIDEFMDLFLREFLCLESMFGYPILYSTHVNSKLDAIKIGVEECMKQMNEIQNKVTEFMSLAIELGENVV</sequence>
<dbReference type="EMBL" id="UZAU01000772">
    <property type="status" value="NOT_ANNOTATED_CDS"/>
    <property type="molecule type" value="Genomic_DNA"/>
</dbReference>
<evidence type="ECO:0000256" key="1">
    <source>
        <dbReference type="SAM" id="Coils"/>
    </source>
</evidence>
<dbReference type="Gene3D" id="1.10.287.3490">
    <property type="match status" value="1"/>
</dbReference>
<feature type="compositionally biased region" description="Polar residues" evidence="2">
    <location>
        <begin position="579"/>
        <end position="588"/>
    </location>
</feature>
<feature type="compositionally biased region" description="Polar residues" evidence="2">
    <location>
        <begin position="449"/>
        <end position="466"/>
    </location>
</feature>
<dbReference type="AlphaFoldDB" id="A0A803QEW0"/>
<feature type="compositionally biased region" description="Low complexity" evidence="2">
    <location>
        <begin position="553"/>
        <end position="567"/>
    </location>
</feature>
<protein>
    <submittedName>
        <fullName evidence="3">Uncharacterized protein</fullName>
    </submittedName>
</protein>
<feature type="compositionally biased region" description="Polar residues" evidence="2">
    <location>
        <begin position="483"/>
        <end position="494"/>
    </location>
</feature>
<evidence type="ECO:0000256" key="2">
    <source>
        <dbReference type="SAM" id="MobiDB-lite"/>
    </source>
</evidence>
<proteinExistence type="predicted"/>
<reference evidence="3" key="2">
    <citation type="submission" date="2021-03" db="UniProtKB">
        <authorList>
            <consortium name="EnsemblPlants"/>
        </authorList>
    </citation>
    <scope>IDENTIFICATION</scope>
</reference>
<evidence type="ECO:0000313" key="3">
    <source>
        <dbReference type="EnsemblPlants" id="cds.evm.model.09.1575"/>
    </source>
</evidence>
<dbReference type="Proteomes" id="UP000596661">
    <property type="component" value="Chromosome 9"/>
</dbReference>
<feature type="compositionally biased region" description="Basic and acidic residues" evidence="2">
    <location>
        <begin position="568"/>
        <end position="578"/>
    </location>
</feature>
<organism evidence="3 4">
    <name type="scientific">Cannabis sativa</name>
    <name type="common">Hemp</name>
    <name type="synonym">Marijuana</name>
    <dbReference type="NCBI Taxonomy" id="3483"/>
    <lineage>
        <taxon>Eukaryota</taxon>
        <taxon>Viridiplantae</taxon>
        <taxon>Streptophyta</taxon>
        <taxon>Embryophyta</taxon>
        <taxon>Tracheophyta</taxon>
        <taxon>Spermatophyta</taxon>
        <taxon>Magnoliopsida</taxon>
        <taxon>eudicotyledons</taxon>
        <taxon>Gunneridae</taxon>
        <taxon>Pentapetalae</taxon>
        <taxon>rosids</taxon>
        <taxon>fabids</taxon>
        <taxon>Rosales</taxon>
        <taxon>Cannabaceae</taxon>
        <taxon>Cannabis</taxon>
    </lineage>
</organism>
<dbReference type="EnsemblPlants" id="evm.model.09.1575">
    <property type="protein sequence ID" value="cds.evm.model.09.1575"/>
    <property type="gene ID" value="evm.TU.09.1575"/>
</dbReference>
<keyword evidence="1" id="KW-0175">Coiled coil</keyword>
<accession>A0A803QEW0</accession>
<keyword evidence="4" id="KW-1185">Reference proteome</keyword>
<feature type="compositionally biased region" description="Polar residues" evidence="2">
    <location>
        <begin position="516"/>
        <end position="527"/>
    </location>
</feature>
<feature type="region of interest" description="Disordered" evidence="2">
    <location>
        <begin position="449"/>
        <end position="527"/>
    </location>
</feature>